<sequence length="373" mass="40308">MKVTTNRAAKSAGKSPAKSAGKGAGKGAARRPSRRRAVVLVAGVCVALAALVAAVVVLTQRTDEVASLDGHAVTHDELLFHMRRLSPKVQNELRTQYGLRGAIDWTAKAGDRTALQRLATRALDEIWRDKSTLILAKEQGLIGSADHEDFLAELAGENERRAGAIARGEVVYGVAEFAPEEYYSHRLTELTTLLKERLSADGPLRVTDAEVRRAFDADRDAWSANATTYTYRKLVVPVPDGASADHAAGVQRRVAAADGLAQVADRELGARLTTATHHGGGSAAHDQELMTVLGELSPGQISGPVPGTGQITYYELDSRTVDEDAAFADYSRRIRQSLVEEKFNQFLQRRVDDSDIEVDTAAVEAINTEDVQQ</sequence>
<organism evidence="3 4">
    <name type="scientific">Nonomuraea cypriaca</name>
    <dbReference type="NCBI Taxonomy" id="1187855"/>
    <lineage>
        <taxon>Bacteria</taxon>
        <taxon>Bacillati</taxon>
        <taxon>Actinomycetota</taxon>
        <taxon>Actinomycetes</taxon>
        <taxon>Streptosporangiales</taxon>
        <taxon>Streptosporangiaceae</taxon>
        <taxon>Nonomuraea</taxon>
    </lineage>
</organism>
<dbReference type="EMBL" id="JADOGI010000043">
    <property type="protein sequence ID" value="MBF8187329.1"/>
    <property type="molecule type" value="Genomic_DNA"/>
</dbReference>
<dbReference type="Proteomes" id="UP000605361">
    <property type="component" value="Unassembled WGS sequence"/>
</dbReference>
<gene>
    <name evidence="3" type="ORF">ITP53_16630</name>
</gene>
<accession>A0A931A9Y1</accession>
<evidence type="ECO:0000313" key="4">
    <source>
        <dbReference type="Proteomes" id="UP000605361"/>
    </source>
</evidence>
<evidence type="ECO:0000313" key="3">
    <source>
        <dbReference type="EMBL" id="MBF8187329.1"/>
    </source>
</evidence>
<keyword evidence="2" id="KW-0812">Transmembrane</keyword>
<feature type="region of interest" description="Disordered" evidence="1">
    <location>
        <begin position="1"/>
        <end position="29"/>
    </location>
</feature>
<comment type="caution">
    <text evidence="3">The sequence shown here is derived from an EMBL/GenBank/DDBJ whole genome shotgun (WGS) entry which is preliminary data.</text>
</comment>
<feature type="compositionally biased region" description="Low complexity" evidence="1">
    <location>
        <begin position="7"/>
        <end position="21"/>
    </location>
</feature>
<name>A0A931A9Y1_9ACTN</name>
<evidence type="ECO:0000256" key="1">
    <source>
        <dbReference type="SAM" id="MobiDB-lite"/>
    </source>
</evidence>
<keyword evidence="2" id="KW-0472">Membrane</keyword>
<protein>
    <recommendedName>
        <fullName evidence="5">PpiC domain-containing protein</fullName>
    </recommendedName>
</protein>
<evidence type="ECO:0008006" key="5">
    <source>
        <dbReference type="Google" id="ProtNLM"/>
    </source>
</evidence>
<dbReference type="RefSeq" id="WP_195896294.1">
    <property type="nucleotide sequence ID" value="NZ_JADOGI010000043.1"/>
</dbReference>
<feature type="transmembrane region" description="Helical" evidence="2">
    <location>
        <begin position="37"/>
        <end position="58"/>
    </location>
</feature>
<proteinExistence type="predicted"/>
<reference evidence="3" key="1">
    <citation type="submission" date="2020-11" db="EMBL/GenBank/DDBJ databases">
        <title>Whole-genome analyses of Nonomuraea sp. K274.</title>
        <authorList>
            <person name="Veyisoglu A."/>
        </authorList>
    </citation>
    <scope>NUCLEOTIDE SEQUENCE</scope>
    <source>
        <strain evidence="3">K274</strain>
    </source>
</reference>
<keyword evidence="2" id="KW-1133">Transmembrane helix</keyword>
<dbReference type="AlphaFoldDB" id="A0A931A9Y1"/>
<keyword evidence="4" id="KW-1185">Reference proteome</keyword>
<evidence type="ECO:0000256" key="2">
    <source>
        <dbReference type="SAM" id="Phobius"/>
    </source>
</evidence>